<dbReference type="InterPro" id="IPR024227">
    <property type="entry name" value="DUF3795"/>
</dbReference>
<protein>
    <submittedName>
        <fullName evidence="1">Uncharacterized protein DUF3795</fullName>
    </submittedName>
</protein>
<dbReference type="AlphaFoldDB" id="A0A4R1QXR4"/>
<comment type="caution">
    <text evidence="1">The sequence shown here is derived from an EMBL/GenBank/DDBJ whole genome shotgun (WGS) entry which is preliminary data.</text>
</comment>
<sequence>MEKITLCGDDCLQCPRYLAKNAEELSKAAELWFRVGWRDRIISNDEIMCTGCTSHKQCTYQLVDCTKANNVRKCNQCKKFPCEKITNMLIRSDEYKQKCKAVCTQEEYRMLEAAFFNKENNLKK</sequence>
<evidence type="ECO:0000313" key="2">
    <source>
        <dbReference type="Proteomes" id="UP000295718"/>
    </source>
</evidence>
<dbReference type="Pfam" id="PF12675">
    <property type="entry name" value="DUF3795"/>
    <property type="match status" value="1"/>
</dbReference>
<reference evidence="1 2" key="1">
    <citation type="submission" date="2019-03" db="EMBL/GenBank/DDBJ databases">
        <title>Genomic Encyclopedia of Type Strains, Phase IV (KMG-IV): sequencing the most valuable type-strain genomes for metagenomic binning, comparative biology and taxonomic classification.</title>
        <authorList>
            <person name="Goeker M."/>
        </authorList>
    </citation>
    <scope>NUCLEOTIDE SEQUENCE [LARGE SCALE GENOMIC DNA]</scope>
    <source>
        <strain evidence="1 2">DSM 100556</strain>
    </source>
</reference>
<evidence type="ECO:0000313" key="1">
    <source>
        <dbReference type="EMBL" id="TCL56904.1"/>
    </source>
</evidence>
<proteinExistence type="predicted"/>
<dbReference type="RefSeq" id="WP_031391510.1">
    <property type="nucleotide sequence ID" value="NZ_JPNB01000002.1"/>
</dbReference>
<accession>A0A4R1QXR4</accession>
<dbReference type="EMBL" id="SLUO01000010">
    <property type="protein sequence ID" value="TCL56904.1"/>
    <property type="molecule type" value="Genomic_DNA"/>
</dbReference>
<name>A0A4R1QXR4_9FIRM</name>
<dbReference type="STRING" id="1469948.GCA_000732725_02846"/>
<keyword evidence="2" id="KW-1185">Reference proteome</keyword>
<organism evidence="1 2">
    <name type="scientific">Kineothrix alysoides</name>
    <dbReference type="NCBI Taxonomy" id="1469948"/>
    <lineage>
        <taxon>Bacteria</taxon>
        <taxon>Bacillati</taxon>
        <taxon>Bacillota</taxon>
        <taxon>Clostridia</taxon>
        <taxon>Lachnospirales</taxon>
        <taxon>Lachnospiraceae</taxon>
        <taxon>Kineothrix</taxon>
    </lineage>
</organism>
<dbReference type="Proteomes" id="UP000295718">
    <property type="component" value="Unassembled WGS sequence"/>
</dbReference>
<gene>
    <name evidence="1" type="ORF">EDD76_11077</name>
</gene>